<gene>
    <name evidence="2" type="ORF">AAF712_012737</name>
</gene>
<feature type="compositionally biased region" description="Basic and acidic residues" evidence="1">
    <location>
        <begin position="20"/>
        <end position="29"/>
    </location>
</feature>
<feature type="compositionally biased region" description="Pro residues" evidence="1">
    <location>
        <begin position="202"/>
        <end position="219"/>
    </location>
</feature>
<feature type="compositionally biased region" description="Low complexity" evidence="1">
    <location>
        <begin position="85"/>
        <end position="105"/>
    </location>
</feature>
<proteinExistence type="predicted"/>
<organism evidence="2 3">
    <name type="scientific">Marasmius tenuissimus</name>
    <dbReference type="NCBI Taxonomy" id="585030"/>
    <lineage>
        <taxon>Eukaryota</taxon>
        <taxon>Fungi</taxon>
        <taxon>Dikarya</taxon>
        <taxon>Basidiomycota</taxon>
        <taxon>Agaricomycotina</taxon>
        <taxon>Agaricomycetes</taxon>
        <taxon>Agaricomycetidae</taxon>
        <taxon>Agaricales</taxon>
        <taxon>Marasmiineae</taxon>
        <taxon>Marasmiaceae</taxon>
        <taxon>Marasmius</taxon>
    </lineage>
</organism>
<name>A0ABR2ZGX8_9AGAR</name>
<dbReference type="Proteomes" id="UP001437256">
    <property type="component" value="Unassembled WGS sequence"/>
</dbReference>
<comment type="caution">
    <text evidence="2">The sequence shown here is derived from an EMBL/GenBank/DDBJ whole genome shotgun (WGS) entry which is preliminary data.</text>
</comment>
<evidence type="ECO:0000256" key="1">
    <source>
        <dbReference type="SAM" id="MobiDB-lite"/>
    </source>
</evidence>
<feature type="region of interest" description="Disordered" evidence="1">
    <location>
        <begin position="85"/>
        <end position="113"/>
    </location>
</feature>
<keyword evidence="3" id="KW-1185">Reference proteome</keyword>
<feature type="region of interest" description="Disordered" evidence="1">
    <location>
        <begin position="175"/>
        <end position="266"/>
    </location>
</feature>
<feature type="compositionally biased region" description="Pro residues" evidence="1">
    <location>
        <begin position="177"/>
        <end position="188"/>
    </location>
</feature>
<evidence type="ECO:0000313" key="2">
    <source>
        <dbReference type="EMBL" id="KAL0060454.1"/>
    </source>
</evidence>
<dbReference type="EMBL" id="JBBXMP010000175">
    <property type="protein sequence ID" value="KAL0060454.1"/>
    <property type="molecule type" value="Genomic_DNA"/>
</dbReference>
<evidence type="ECO:0000313" key="3">
    <source>
        <dbReference type="Proteomes" id="UP001437256"/>
    </source>
</evidence>
<feature type="compositionally biased region" description="Polar residues" evidence="1">
    <location>
        <begin position="227"/>
        <end position="253"/>
    </location>
</feature>
<feature type="region of interest" description="Disordered" evidence="1">
    <location>
        <begin position="1"/>
        <end position="52"/>
    </location>
</feature>
<feature type="compositionally biased region" description="Polar residues" evidence="1">
    <location>
        <begin position="1"/>
        <end position="10"/>
    </location>
</feature>
<feature type="compositionally biased region" description="Polar residues" evidence="1">
    <location>
        <begin position="39"/>
        <end position="49"/>
    </location>
</feature>
<accession>A0ABR2ZGX8</accession>
<protein>
    <submittedName>
        <fullName evidence="2">Uncharacterized protein</fullName>
    </submittedName>
</protein>
<reference evidence="2 3" key="1">
    <citation type="submission" date="2024-05" db="EMBL/GenBank/DDBJ databases">
        <title>A draft genome resource for the thread blight pathogen Marasmius tenuissimus strain MS-2.</title>
        <authorList>
            <person name="Yulfo-Soto G.E."/>
            <person name="Baruah I.K."/>
            <person name="Amoako-Attah I."/>
            <person name="Bukari Y."/>
            <person name="Meinhardt L.W."/>
            <person name="Bailey B.A."/>
            <person name="Cohen S.P."/>
        </authorList>
    </citation>
    <scope>NUCLEOTIDE SEQUENCE [LARGE SCALE GENOMIC DNA]</scope>
    <source>
        <strain evidence="2 3">MS-2</strain>
    </source>
</reference>
<sequence length="502" mass="55123">MSQASQTSEISAEFLALPEVQEHLERIDAEAEAMAGSTHAASTPDSSPSKRCRITATPKAQEFSFLKTVAAKRDTENSVFDASTSSNIAAPSDASASSSNAIPSDPFQFPGHLLPSQTAATAQYLLQRLSASPHPQHPGPILNPQPSLLDSIGNAQFTLAPTFFGHHNTVASALNPEPRPLPIPPPPSSQLCPEPLMAFTEPLPPLQTHPEPPSPPPSQIHPEPLSHSQPALQPLQSETLWSESPHPSSTQSGSDHHDAMDVGDDGSSFRKRLIEETFGEIDNLFETTLLTSGSNGNTFAERRGGRLTKDQLRAIEQGFAKIDQAFSDLSAITKLEVPVLLARYYALINDLKSAKFHCWNAYQNYAVDEENKLIELARIGAKNVDWEPGQLQDAYVAFMKYYGDAKASEILKLWQSSKPLSETQLKAQRRRVFENAVHQLESLGDRLRNLYQIHLFALMVGSQVQNDQSLQHIYQKFESAGFSEKGYLMDAELLIGAFKTHV</sequence>